<dbReference type="Gene3D" id="1.10.10.10">
    <property type="entry name" value="Winged helix-like DNA-binding domain superfamily/Winged helix DNA-binding domain"/>
    <property type="match status" value="1"/>
</dbReference>
<dbReference type="PANTHER" id="PTHR46721">
    <property type="entry name" value="FORKHEAD BOX PROTEIN N1"/>
    <property type="match status" value="1"/>
</dbReference>
<evidence type="ECO:0000256" key="5">
    <source>
        <dbReference type="ARBA" id="ARBA00023163"/>
    </source>
</evidence>
<dbReference type="InParanoid" id="A0A674PBG1"/>
<dbReference type="PANTHER" id="PTHR46721:SF3">
    <property type="entry name" value="FORKHEAD BOX N1"/>
    <property type="match status" value="1"/>
</dbReference>
<evidence type="ECO:0000313" key="11">
    <source>
        <dbReference type="Proteomes" id="UP000005226"/>
    </source>
</evidence>
<accession>A0A674PBG1</accession>
<dbReference type="AlphaFoldDB" id="A0A674PBG1"/>
<reference evidence="10" key="3">
    <citation type="submission" date="2025-09" db="UniProtKB">
        <authorList>
            <consortium name="Ensembl"/>
        </authorList>
    </citation>
    <scope>IDENTIFICATION</scope>
</reference>
<evidence type="ECO:0000256" key="8">
    <source>
        <dbReference type="SAM" id="MobiDB-lite"/>
    </source>
</evidence>
<name>A0A674PBG1_TAKRU</name>
<dbReference type="Ensembl" id="ENSTRUT00000075914.1">
    <property type="protein sequence ID" value="ENSTRUP00000082978.1"/>
    <property type="gene ID" value="ENSTRUG00000027345.1"/>
</dbReference>
<dbReference type="GeneTree" id="ENSGT00940000158029"/>
<dbReference type="InterPro" id="IPR036388">
    <property type="entry name" value="WH-like_DNA-bd_sf"/>
</dbReference>
<feature type="domain" description="Fork-head" evidence="9">
    <location>
        <begin position="231"/>
        <end position="327"/>
    </location>
</feature>
<feature type="compositionally biased region" description="Pro residues" evidence="8">
    <location>
        <begin position="177"/>
        <end position="187"/>
    </location>
</feature>
<dbReference type="InterPro" id="IPR036390">
    <property type="entry name" value="WH_DNA-bd_sf"/>
</dbReference>
<sequence length="553" mass="60597">MRISHCENQPINCFHTVNRIKPSDCQVEGPESAQIQEGTAARCSSAKEEDRGQLLVGKAGSSSGCNMSSLPSFDPWGIKSIASILETHRHTCEPRGPSCQQMTTEATNISISSRRADMNSTDAATGSGLAPEQGHVDYSGHHLYQFSEGAVTDAGCPRQPSFSCLQQGLYQERPEAPAEPPHFPPQNHPSYVSSSSRGQVSNRRCPANDQSLSSKYFQMRQENDVRTLFPKPIYSYSTLIFMALMNSKTGCLPVSEIYSFMSEHFPYFKTAPDGWKNSVRHNLSLNKCFVKIENKSGNPSRKGCLWTLNPAKVEKMREELHKWRRKDPITVRRSMARPECLDRLLGERPNKFRHCSSTALSPRVAPSFNAAAPSRPPAQPHPSSLSTPRAPCAHLPPQQSHYYAPASAHAGSNLAIGSLNSPTAGMLPPVYSGTLQAGHSVSPRSIQDFVMEGYTGYDVDALNPSLTDLQLQGNVWEELQEDCLASDPQVVPPSCLQAQASSICQRMCEDQNGDSAEHLEHHCCLNAPHPAANSRVELLAGYVSTCTTSISLM</sequence>
<dbReference type="InterPro" id="IPR047401">
    <property type="entry name" value="FH_FOXN1"/>
</dbReference>
<proteinExistence type="predicted"/>
<dbReference type="GO" id="GO:0002250">
    <property type="term" value="P:adaptive immune response"/>
    <property type="evidence" value="ECO:0007669"/>
    <property type="project" value="Ensembl"/>
</dbReference>
<gene>
    <name evidence="10" type="primary">foxn1</name>
</gene>
<feature type="DNA-binding region" description="Fork-head" evidence="7">
    <location>
        <begin position="231"/>
        <end position="327"/>
    </location>
</feature>
<keyword evidence="6 7" id="KW-0539">Nucleus</keyword>
<evidence type="ECO:0000256" key="4">
    <source>
        <dbReference type="ARBA" id="ARBA00023125"/>
    </source>
</evidence>
<evidence type="ECO:0000313" key="10">
    <source>
        <dbReference type="Ensembl" id="ENSTRUP00000082978.1"/>
    </source>
</evidence>
<reference evidence="10" key="2">
    <citation type="submission" date="2025-08" db="UniProtKB">
        <authorList>
            <consortium name="Ensembl"/>
        </authorList>
    </citation>
    <scope>IDENTIFICATION</scope>
</reference>
<dbReference type="SUPFAM" id="SSF46785">
    <property type="entry name" value="Winged helix' DNA-binding domain"/>
    <property type="match status" value="1"/>
</dbReference>
<dbReference type="InterPro" id="IPR030456">
    <property type="entry name" value="TF_fork_head_CS_2"/>
</dbReference>
<organism evidence="10 11">
    <name type="scientific">Takifugu rubripes</name>
    <name type="common">Japanese pufferfish</name>
    <name type="synonym">Fugu rubripes</name>
    <dbReference type="NCBI Taxonomy" id="31033"/>
    <lineage>
        <taxon>Eukaryota</taxon>
        <taxon>Metazoa</taxon>
        <taxon>Chordata</taxon>
        <taxon>Craniata</taxon>
        <taxon>Vertebrata</taxon>
        <taxon>Euteleostomi</taxon>
        <taxon>Actinopterygii</taxon>
        <taxon>Neopterygii</taxon>
        <taxon>Teleostei</taxon>
        <taxon>Neoteleostei</taxon>
        <taxon>Acanthomorphata</taxon>
        <taxon>Eupercaria</taxon>
        <taxon>Tetraodontiformes</taxon>
        <taxon>Tetradontoidea</taxon>
        <taxon>Tetraodontidae</taxon>
        <taxon>Takifugu</taxon>
    </lineage>
</organism>
<keyword evidence="3" id="KW-0805">Transcription regulation</keyword>
<dbReference type="InterPro" id="IPR049624">
    <property type="entry name" value="FOXN1_4"/>
</dbReference>
<dbReference type="PRINTS" id="PR00053">
    <property type="entry name" value="FORKHEAD"/>
</dbReference>
<evidence type="ECO:0000256" key="2">
    <source>
        <dbReference type="ARBA" id="ARBA00022473"/>
    </source>
</evidence>
<dbReference type="PROSITE" id="PS50039">
    <property type="entry name" value="FORK_HEAD_3"/>
    <property type="match status" value="1"/>
</dbReference>
<dbReference type="SMART" id="SM00339">
    <property type="entry name" value="FH"/>
    <property type="match status" value="1"/>
</dbReference>
<dbReference type="GO" id="GO:0005634">
    <property type="term" value="C:nucleus"/>
    <property type="evidence" value="ECO:0007669"/>
    <property type="project" value="UniProtKB-SubCell"/>
</dbReference>
<evidence type="ECO:0000256" key="7">
    <source>
        <dbReference type="PROSITE-ProRule" id="PRU00089"/>
    </source>
</evidence>
<dbReference type="PROSITE" id="PS00658">
    <property type="entry name" value="FORK_HEAD_2"/>
    <property type="match status" value="1"/>
</dbReference>
<dbReference type="GO" id="GO:0000981">
    <property type="term" value="F:DNA-binding transcription factor activity, RNA polymerase II-specific"/>
    <property type="evidence" value="ECO:0007669"/>
    <property type="project" value="TreeGrafter"/>
</dbReference>
<comment type="subcellular location">
    <subcellularLocation>
        <location evidence="1 7">Nucleus</location>
    </subcellularLocation>
</comment>
<dbReference type="GO" id="GO:0000976">
    <property type="term" value="F:transcription cis-regulatory region binding"/>
    <property type="evidence" value="ECO:0007669"/>
    <property type="project" value="Ensembl"/>
</dbReference>
<evidence type="ECO:0000256" key="1">
    <source>
        <dbReference type="ARBA" id="ARBA00004123"/>
    </source>
</evidence>
<reference evidence="10 11" key="1">
    <citation type="journal article" date="2011" name="Genome Biol. Evol.">
        <title>Integration of the genetic map and genome assembly of fugu facilitates insights into distinct features of genome evolution in teleosts and mammals.</title>
        <authorList>
            <person name="Kai W."/>
            <person name="Kikuchi K."/>
            <person name="Tohari S."/>
            <person name="Chew A.K."/>
            <person name="Tay A."/>
            <person name="Fujiwara A."/>
            <person name="Hosoya S."/>
            <person name="Suetake H."/>
            <person name="Naruse K."/>
            <person name="Brenner S."/>
            <person name="Suzuki Y."/>
            <person name="Venkatesh B."/>
        </authorList>
    </citation>
    <scope>NUCLEOTIDE SEQUENCE [LARGE SCALE GENOMIC DNA]</scope>
</reference>
<feature type="region of interest" description="Disordered" evidence="8">
    <location>
        <begin position="367"/>
        <end position="398"/>
    </location>
</feature>
<dbReference type="CDD" id="cd20056">
    <property type="entry name" value="FH_FOXN1"/>
    <property type="match status" value="1"/>
</dbReference>
<protein>
    <submittedName>
        <fullName evidence="10">Forkhead box N1</fullName>
    </submittedName>
</protein>
<dbReference type="FunCoup" id="A0A674PBG1">
    <property type="interactions" value="1026"/>
</dbReference>
<dbReference type="Pfam" id="PF00250">
    <property type="entry name" value="Forkhead"/>
    <property type="match status" value="1"/>
</dbReference>
<dbReference type="GO" id="GO:0048538">
    <property type="term" value="P:thymus development"/>
    <property type="evidence" value="ECO:0007669"/>
    <property type="project" value="Ensembl"/>
</dbReference>
<evidence type="ECO:0000256" key="6">
    <source>
        <dbReference type="ARBA" id="ARBA00023242"/>
    </source>
</evidence>
<keyword evidence="4 7" id="KW-0238">DNA-binding</keyword>
<feature type="compositionally biased region" description="Low complexity" evidence="8">
    <location>
        <begin position="188"/>
        <end position="204"/>
    </location>
</feature>
<keyword evidence="5" id="KW-0804">Transcription</keyword>
<evidence type="ECO:0000256" key="3">
    <source>
        <dbReference type="ARBA" id="ARBA00023015"/>
    </source>
</evidence>
<feature type="region of interest" description="Disordered" evidence="8">
    <location>
        <begin position="173"/>
        <end position="205"/>
    </location>
</feature>
<dbReference type="Proteomes" id="UP000005226">
    <property type="component" value="Chromosome 11"/>
</dbReference>
<dbReference type="FunFam" id="1.10.10.10:FF:000122">
    <property type="entry name" value="Forkhead box protein N1"/>
    <property type="match status" value="1"/>
</dbReference>
<keyword evidence="11" id="KW-1185">Reference proteome</keyword>
<evidence type="ECO:0000259" key="9">
    <source>
        <dbReference type="PROSITE" id="PS50039"/>
    </source>
</evidence>
<dbReference type="InterPro" id="IPR001766">
    <property type="entry name" value="Fork_head_dom"/>
</dbReference>
<keyword evidence="2" id="KW-0217">Developmental protein</keyword>